<dbReference type="GO" id="GO:0032045">
    <property type="term" value="C:guanyl-nucleotide exchange factor complex"/>
    <property type="evidence" value="ECO:0007669"/>
    <property type="project" value="TreeGrafter"/>
</dbReference>
<name>A0A556TMP3_BAGYA</name>
<sequence length="1579" mass="176714">MESFAGDEANLGDEEDTEEEEKGKVKALPPLFEDEENVSLADILCLRDSCLSEQEVWAVCAECVLSLQSISCSSLFYTLCITPDTLAFNAHGNVCFMEQLNDDPEGSFIPPEYDKTGNTFEGHVFSLGSTLSAALGYDLEPKTEAILSLAEAKITDTTTTAVCRKLSAIGRRVLSIESVAPFQDEWEKSYHHFMDYKGSRASSVENHAYDPRMARHYSTDSHDEDEHLIKQRQRVCNGSFRSGSVDGYYSGPMVFRDVNNFCPSQNSSSVLRMNQDVRWRRSQSALNRSCSIPDSNNPRVFSCPSHTNLSMMVADLSDIGGEESIMMQWEKHMLKEKHKKSATNEESVNRISNNSGCQVKNDVLKEEDPELVACVDEEIKNNNLRCLNHMTKSLLCLKEEFQDEVCIYGVAAILWATAKFHLSPNQKLAMPRKLKRLLLEMARKTPIERPSVVMAKKSCRDYLSHQGTDPETVWTHLINRLHKASNRINEEEPFPDVDSFDNTASPERKTGFIPLGHDVRLAPVSGPLPQSSSFSMTSRLPEAFTSSATHFTPIVVSQEDAREEESPIPQKVIGSSPSKIEIGNEDLNAETPELQDNWMQGEEEDHCFSLSSSTSVPTSSPHTNLPIAYPELNSQCLPTYQEVSCPVGVYNNFLLQQDPQSGRLTLFPVHIAVSQPITGLDLSLPLRADSETDSGAQNTEHDVYCVTKNGESDEQFISSNLKTSKGNILNNRDHLNITDSSQHTRKLSTIWQPILQQVIGLIREEFAFNSYLENGPEELVMGEYIVSLTSLQFDTFCSAITEKFSDLHWDKDLLGLLHCLVNQDCFFLASVEDPLSALPDARRGEGEMGGNTEHSQLSHETNKCHTLEKHENKATRQHNEVETNDKREQIITDRKGEKANAMRNMPEDTQSVTFKKCHPNYSAVLNRLGVNVEKGGSSCPVDGAEMCACCDESLCQHSDLGKSTDTQLSLDCSDAEMDDSNSVISDRTVFSYSGFQGPLSRPTWALALYGVGFFSQKVVKYAYKLGSHTDSPSLEDKAQELHQQLVIESRDLKKTRNFYHKLIQQEKKNKDQWGLPLSLLPSLASSGSSTIDLRATEDPTILSLVCEQHRTRGGCPLLAGTPKGLMAFLYSRANKDFSTDSAKVYHRTLDLLECWIVDSRSMDFTNSHLQTIIVDFLTSKVASVDSRGESLLMMLQNSPKKIQGYEMSNLGEISFSEWKDLDVHSIQSFCRKSSVDDAARKWRVPRVVEPQVNQSKEKVYSIALALPRPCYSSLLGQLSRVSVRNEERLAFSQTEHSPLNIAQQLTLLQQETFQGCHPVHFLNSRAQGVKEKPGSISKCLLSESPTLEGSSLFVGDEPVCDGPLRHLLRYAESISNWVSAEIVITDSVKVQTALLGKFLAIAKHCYEARNFATAMQILGGLENVIVKQLPAWRQLSAKMSDVLEEIRAVQVFLKSDSLCLMEGERGRRQPTLPDAHILAMHVQQLEIGAFTLTNKAVKWTKLRSIARVVSQVHAFQEHMYTYTPDLELQSYLQARISRLGLCDVSLLASDNDANFNQPSADRHTRRIQNTLRRVKASFQ</sequence>
<keyword evidence="7" id="KW-1185">Reference proteome</keyword>
<dbReference type="GO" id="GO:0048814">
    <property type="term" value="P:regulation of dendrite morphogenesis"/>
    <property type="evidence" value="ECO:0007669"/>
    <property type="project" value="TreeGrafter"/>
</dbReference>
<dbReference type="SUPFAM" id="SSF48366">
    <property type="entry name" value="Ras GEF"/>
    <property type="match status" value="1"/>
</dbReference>
<dbReference type="PROSITE" id="PS51377">
    <property type="entry name" value="KIND"/>
    <property type="match status" value="1"/>
</dbReference>
<dbReference type="InterPro" id="IPR011019">
    <property type="entry name" value="KIND_dom"/>
</dbReference>
<organism evidence="6 7">
    <name type="scientific">Bagarius yarrelli</name>
    <name type="common">Goonch</name>
    <name type="synonym">Bagrus yarrelli</name>
    <dbReference type="NCBI Taxonomy" id="175774"/>
    <lineage>
        <taxon>Eukaryota</taxon>
        <taxon>Metazoa</taxon>
        <taxon>Chordata</taxon>
        <taxon>Craniata</taxon>
        <taxon>Vertebrata</taxon>
        <taxon>Euteleostomi</taxon>
        <taxon>Actinopterygii</taxon>
        <taxon>Neopterygii</taxon>
        <taxon>Teleostei</taxon>
        <taxon>Ostariophysi</taxon>
        <taxon>Siluriformes</taxon>
        <taxon>Sisoridae</taxon>
        <taxon>Sisorinae</taxon>
        <taxon>Bagarius</taxon>
    </lineage>
</organism>
<feature type="domain" description="Ras-GEF" evidence="4">
    <location>
        <begin position="1297"/>
        <end position="1551"/>
    </location>
</feature>
<feature type="compositionally biased region" description="Acidic residues" evidence="3">
    <location>
        <begin position="10"/>
        <end position="20"/>
    </location>
</feature>
<dbReference type="InterPro" id="IPR029899">
    <property type="entry name" value="KNDC1"/>
</dbReference>
<evidence type="ECO:0000259" key="5">
    <source>
        <dbReference type="PROSITE" id="PS51377"/>
    </source>
</evidence>
<proteinExistence type="predicted"/>
<dbReference type="GO" id="GO:0030425">
    <property type="term" value="C:dendrite"/>
    <property type="evidence" value="ECO:0007669"/>
    <property type="project" value="TreeGrafter"/>
</dbReference>
<accession>A0A556TMP3</accession>
<dbReference type="GO" id="GO:0005085">
    <property type="term" value="F:guanyl-nucleotide exchange factor activity"/>
    <property type="evidence" value="ECO:0007669"/>
    <property type="project" value="UniProtKB-KW"/>
</dbReference>
<dbReference type="Pfam" id="PF00617">
    <property type="entry name" value="RasGEF"/>
    <property type="match status" value="1"/>
</dbReference>
<reference evidence="6 7" key="1">
    <citation type="journal article" date="2019" name="Genome Biol. Evol.">
        <title>Whole-Genome Sequencing of the Giant Devil Catfish, Bagarius yarrelli.</title>
        <authorList>
            <person name="Jiang W."/>
            <person name="Lv Y."/>
            <person name="Cheng L."/>
            <person name="Yang K."/>
            <person name="Chao B."/>
            <person name="Wang X."/>
            <person name="Li Y."/>
            <person name="Pan X."/>
            <person name="You X."/>
            <person name="Zhang Y."/>
            <person name="Yang J."/>
            <person name="Li J."/>
            <person name="Zhang X."/>
            <person name="Liu S."/>
            <person name="Sun C."/>
            <person name="Yang J."/>
            <person name="Shi Q."/>
        </authorList>
    </citation>
    <scope>NUCLEOTIDE SEQUENCE [LARGE SCALE GENOMIC DNA]</scope>
    <source>
        <strain evidence="6">JWS20170419001</strain>
        <tissue evidence="6">Muscle</tissue>
    </source>
</reference>
<evidence type="ECO:0000256" key="2">
    <source>
        <dbReference type="PROSITE-ProRule" id="PRU00168"/>
    </source>
</evidence>
<dbReference type="GO" id="GO:0043025">
    <property type="term" value="C:neuronal cell body"/>
    <property type="evidence" value="ECO:0007669"/>
    <property type="project" value="TreeGrafter"/>
</dbReference>
<comment type="caution">
    <text evidence="6">The sequence shown here is derived from an EMBL/GenBank/DDBJ whole genome shotgun (WGS) entry which is preliminary data.</text>
</comment>
<dbReference type="InterPro" id="IPR001895">
    <property type="entry name" value="RASGEF_cat_dom"/>
</dbReference>
<dbReference type="GO" id="GO:0007264">
    <property type="term" value="P:small GTPase-mediated signal transduction"/>
    <property type="evidence" value="ECO:0007669"/>
    <property type="project" value="InterPro"/>
</dbReference>
<protein>
    <submittedName>
        <fullName evidence="6">Protein very KIND</fullName>
    </submittedName>
</protein>
<dbReference type="SMART" id="SM00147">
    <property type="entry name" value="RasGEF"/>
    <property type="match status" value="1"/>
</dbReference>
<evidence type="ECO:0000259" key="4">
    <source>
        <dbReference type="PROSITE" id="PS50009"/>
    </source>
</evidence>
<feature type="region of interest" description="Disordered" evidence="3">
    <location>
        <begin position="1"/>
        <end position="25"/>
    </location>
</feature>
<dbReference type="InterPro" id="IPR036964">
    <property type="entry name" value="RASGEF_cat_dom_sf"/>
</dbReference>
<dbReference type="Gene3D" id="1.10.510.10">
    <property type="entry name" value="Transferase(Phosphotransferase) domain 1"/>
    <property type="match status" value="1"/>
</dbReference>
<keyword evidence="1" id="KW-0677">Repeat</keyword>
<dbReference type="PANTHER" id="PTHR21560:SF0">
    <property type="entry name" value="KINASE NON-CATALYTIC C-LOBE DOMAIN-CONTAINING PROTEIN 1"/>
    <property type="match status" value="1"/>
</dbReference>
<feature type="domain" description="KIND" evidence="5">
    <location>
        <begin position="38"/>
        <end position="206"/>
    </location>
</feature>
<dbReference type="Proteomes" id="UP000319801">
    <property type="component" value="Unassembled WGS sequence"/>
</dbReference>
<dbReference type="PANTHER" id="PTHR21560">
    <property type="entry name" value="VERY KIND PROTEIN"/>
    <property type="match status" value="1"/>
</dbReference>
<gene>
    <name evidence="6" type="ORF">Baya_1993</name>
</gene>
<dbReference type="EMBL" id="VCAZ01000006">
    <property type="protein sequence ID" value="TSK22635.1"/>
    <property type="molecule type" value="Genomic_DNA"/>
</dbReference>
<evidence type="ECO:0000256" key="1">
    <source>
        <dbReference type="ARBA" id="ARBA00022737"/>
    </source>
</evidence>
<evidence type="ECO:0000256" key="3">
    <source>
        <dbReference type="SAM" id="MobiDB-lite"/>
    </source>
</evidence>
<evidence type="ECO:0000313" key="6">
    <source>
        <dbReference type="EMBL" id="TSK22635.1"/>
    </source>
</evidence>
<dbReference type="SMART" id="SM00750">
    <property type="entry name" value="KIND"/>
    <property type="match status" value="1"/>
</dbReference>
<keyword evidence="2" id="KW-0344">Guanine-nucleotide releasing factor</keyword>
<dbReference type="InterPro" id="IPR023578">
    <property type="entry name" value="Ras_GEF_dom_sf"/>
</dbReference>
<feature type="region of interest" description="Disordered" evidence="3">
    <location>
        <begin position="559"/>
        <end position="580"/>
    </location>
</feature>
<evidence type="ECO:0000313" key="7">
    <source>
        <dbReference type="Proteomes" id="UP000319801"/>
    </source>
</evidence>
<feature type="region of interest" description="Disordered" evidence="3">
    <location>
        <begin position="842"/>
        <end position="863"/>
    </location>
</feature>
<dbReference type="PROSITE" id="PS50009">
    <property type="entry name" value="RASGEF_CAT"/>
    <property type="match status" value="1"/>
</dbReference>
<dbReference type="OrthoDB" id="10254377at2759"/>
<dbReference type="Gene3D" id="1.10.840.10">
    <property type="entry name" value="Ras guanine-nucleotide exchange factors catalytic domain"/>
    <property type="match status" value="1"/>
</dbReference>